<gene>
    <name evidence="10" type="primary">fliI</name>
    <name evidence="10" type="ORF">CU102_03675</name>
</gene>
<keyword evidence="6" id="KW-0653">Protein transport</keyword>
<dbReference type="InterPro" id="IPR005714">
    <property type="entry name" value="ATPase_T3SS_FliI/YscN"/>
</dbReference>
<dbReference type="Proteomes" id="UP000241444">
    <property type="component" value="Unassembled WGS sequence"/>
</dbReference>
<dbReference type="FunFam" id="3.40.50.12240:FF:000002">
    <property type="entry name" value="Flagellum-specific ATP synthase FliI"/>
    <property type="match status" value="1"/>
</dbReference>
<protein>
    <submittedName>
        <fullName evidence="10">Flagellum-specific ATP synthase FliI</fullName>
    </submittedName>
</protein>
<comment type="caution">
    <text evidence="10">The sequence shown here is derived from an EMBL/GenBank/DDBJ whole genome shotgun (WGS) entry which is preliminary data.</text>
</comment>
<keyword evidence="4" id="KW-0547">Nucleotide-binding</keyword>
<evidence type="ECO:0000313" key="11">
    <source>
        <dbReference type="Proteomes" id="UP000241444"/>
    </source>
</evidence>
<keyword evidence="2" id="KW-0813">Transport</keyword>
<proteinExistence type="predicted"/>
<evidence type="ECO:0000256" key="5">
    <source>
        <dbReference type="ARBA" id="ARBA00022840"/>
    </source>
</evidence>
<dbReference type="GO" id="GO:0016887">
    <property type="term" value="F:ATP hydrolysis activity"/>
    <property type="evidence" value="ECO:0007669"/>
    <property type="project" value="InterPro"/>
</dbReference>
<comment type="subcellular location">
    <subcellularLocation>
        <location evidence="1">Cytoplasm</location>
    </subcellularLocation>
</comment>
<dbReference type="GO" id="GO:0005524">
    <property type="term" value="F:ATP binding"/>
    <property type="evidence" value="ECO:0007669"/>
    <property type="project" value="UniProtKB-KW"/>
</dbReference>
<dbReference type="GO" id="GO:0030254">
    <property type="term" value="P:protein secretion by the type III secretion system"/>
    <property type="evidence" value="ECO:0007669"/>
    <property type="project" value="InterPro"/>
</dbReference>
<keyword evidence="7" id="KW-1278">Translocase</keyword>
<dbReference type="Pfam" id="PF18269">
    <property type="entry name" value="T3SS_ATPase_C"/>
    <property type="match status" value="1"/>
</dbReference>
<dbReference type="OrthoDB" id="9801639at2"/>
<evidence type="ECO:0000259" key="9">
    <source>
        <dbReference type="SMART" id="SM00382"/>
    </source>
</evidence>
<organism evidence="10 11">
    <name type="scientific">Phyllobacterium brassicacearum</name>
    <dbReference type="NCBI Taxonomy" id="314235"/>
    <lineage>
        <taxon>Bacteria</taxon>
        <taxon>Pseudomonadati</taxon>
        <taxon>Pseudomonadota</taxon>
        <taxon>Alphaproteobacteria</taxon>
        <taxon>Hyphomicrobiales</taxon>
        <taxon>Phyllobacteriaceae</taxon>
        <taxon>Phyllobacterium</taxon>
    </lineage>
</organism>
<dbReference type="CDD" id="cd18117">
    <property type="entry name" value="ATP-synt_flagellum-secretory_path_III_N"/>
    <property type="match status" value="1"/>
</dbReference>
<evidence type="ECO:0000256" key="4">
    <source>
        <dbReference type="ARBA" id="ARBA00022741"/>
    </source>
</evidence>
<dbReference type="InterPro" id="IPR004100">
    <property type="entry name" value="ATPase_F1/V1/A1_a/bsu_N"/>
</dbReference>
<feature type="domain" description="AAA+ ATPase" evidence="9">
    <location>
        <begin position="171"/>
        <end position="352"/>
    </location>
</feature>
<keyword evidence="11" id="KW-1185">Reference proteome</keyword>
<dbReference type="PANTHER" id="PTHR15184">
    <property type="entry name" value="ATP SYNTHASE"/>
    <property type="match status" value="1"/>
</dbReference>
<dbReference type="Gene3D" id="3.40.50.12240">
    <property type="match status" value="1"/>
</dbReference>
<dbReference type="SMART" id="SM00382">
    <property type="entry name" value="AAA"/>
    <property type="match status" value="1"/>
</dbReference>
<dbReference type="RefSeq" id="WP_106709613.1">
    <property type="nucleotide sequence ID" value="NZ_PGGO01000002.1"/>
</dbReference>
<comment type="catalytic activity">
    <reaction evidence="8">
        <text>ATP + H2O + cellular proteinSide 1 = ADP + phosphate + cellular proteinSide 2.</text>
        <dbReference type="EC" id="7.4.2.8"/>
    </reaction>
</comment>
<dbReference type="NCBIfam" id="TIGR01026">
    <property type="entry name" value="fliI_yscN"/>
    <property type="match status" value="1"/>
</dbReference>
<dbReference type="InterPro" id="IPR020003">
    <property type="entry name" value="ATPase_a/bsu_AS"/>
</dbReference>
<dbReference type="PANTHER" id="PTHR15184:SF9">
    <property type="entry name" value="SPI-1 TYPE 3 SECRETION SYSTEM ATPASE"/>
    <property type="match status" value="1"/>
</dbReference>
<dbReference type="GO" id="GO:0005737">
    <property type="term" value="C:cytoplasm"/>
    <property type="evidence" value="ECO:0007669"/>
    <property type="project" value="UniProtKB-SubCell"/>
</dbReference>
<dbReference type="CDD" id="cd01136">
    <property type="entry name" value="ATPase_flagellum-secretory_path_III"/>
    <property type="match status" value="1"/>
</dbReference>
<dbReference type="InterPro" id="IPR000194">
    <property type="entry name" value="ATPase_F1/V1/A1_a/bsu_nucl-bd"/>
</dbReference>
<dbReference type="Pfam" id="PF02874">
    <property type="entry name" value="ATP-synt_ab_N"/>
    <property type="match status" value="1"/>
</dbReference>
<evidence type="ECO:0000256" key="8">
    <source>
        <dbReference type="ARBA" id="ARBA00034006"/>
    </source>
</evidence>
<sequence>MTQEVTTPDLSHLMGRLQETASKVETRPVRGRIRRITGIIVHATVSMVRIGEYCHLRDPVSGRIVPAEVVGFHDEEAVLTPIGDLDGMSTRAEVIPTGHTLQIPVGPQLLGRVLNPLGEAMNRTGAAPSPLQTGVYYPTHNVPPQPLQRDLIEEPLQLGIKSIDGLLTVARGQRIGIFGEAGVGKSSLLSSIVRGTQADVIVIALIGERGREVREFIDIQLGEEGRKRSVVVVATSDRPAIERVKAAYGATAIAEYFRDQGQHVLLLMDSVTRFARAQREIGLAAGEPPTRRGFPPSLFAALPRLLERAGPGAGGSITGLYTVLVEGDGLLDPVAEETKAILDGHIVLSGDLAQRGHFPAIDVLRSRSRLMDAVVTRSHRSNAAKIRDLMARYEDIELLLRVGEYRRGADTRSDEALDRHERIERFLRQESDEHFGFAETQLQLQGLLA</sequence>
<dbReference type="SUPFAM" id="SSF52540">
    <property type="entry name" value="P-loop containing nucleoside triphosphate hydrolases"/>
    <property type="match status" value="1"/>
</dbReference>
<dbReference type="EMBL" id="PGGO01000002">
    <property type="protein sequence ID" value="PSH70198.1"/>
    <property type="molecule type" value="Genomic_DNA"/>
</dbReference>
<name>A0A2P7BUP7_9HYPH</name>
<dbReference type="GO" id="GO:0008564">
    <property type="term" value="F:protein-exporting ATPase activity"/>
    <property type="evidence" value="ECO:0007669"/>
    <property type="project" value="UniProtKB-EC"/>
</dbReference>
<dbReference type="PROSITE" id="PS00152">
    <property type="entry name" value="ATPASE_ALPHA_BETA"/>
    <property type="match status" value="1"/>
</dbReference>
<dbReference type="InterPro" id="IPR050053">
    <property type="entry name" value="ATPase_alpha/beta_chains"/>
</dbReference>
<evidence type="ECO:0000256" key="1">
    <source>
        <dbReference type="ARBA" id="ARBA00004496"/>
    </source>
</evidence>
<dbReference type="InterPro" id="IPR027417">
    <property type="entry name" value="P-loop_NTPase"/>
</dbReference>
<keyword evidence="5" id="KW-0067">ATP-binding</keyword>
<dbReference type="GO" id="GO:0046933">
    <property type="term" value="F:proton-transporting ATP synthase activity, rotational mechanism"/>
    <property type="evidence" value="ECO:0007669"/>
    <property type="project" value="TreeGrafter"/>
</dbReference>
<evidence type="ECO:0000256" key="2">
    <source>
        <dbReference type="ARBA" id="ARBA00022448"/>
    </source>
</evidence>
<dbReference type="Pfam" id="PF00006">
    <property type="entry name" value="ATP-synt_ab"/>
    <property type="match status" value="1"/>
</dbReference>
<evidence type="ECO:0000256" key="7">
    <source>
        <dbReference type="ARBA" id="ARBA00022967"/>
    </source>
</evidence>
<dbReference type="AlphaFoldDB" id="A0A2P7BUP7"/>
<evidence type="ECO:0000256" key="6">
    <source>
        <dbReference type="ARBA" id="ARBA00022927"/>
    </source>
</evidence>
<dbReference type="GO" id="GO:0030257">
    <property type="term" value="C:type III protein secretion system complex"/>
    <property type="evidence" value="ECO:0007669"/>
    <property type="project" value="InterPro"/>
</dbReference>
<dbReference type="InterPro" id="IPR040627">
    <property type="entry name" value="T3SS_ATPase_C"/>
</dbReference>
<keyword evidence="3" id="KW-0963">Cytoplasm</keyword>
<evidence type="ECO:0000313" key="10">
    <source>
        <dbReference type="EMBL" id="PSH70198.1"/>
    </source>
</evidence>
<reference evidence="11" key="1">
    <citation type="submission" date="2017-11" db="EMBL/GenBank/DDBJ databases">
        <authorList>
            <person name="Kuznetsova I."/>
            <person name="Sazanova A."/>
            <person name="Chirak E."/>
            <person name="Safronova V."/>
            <person name="Willems A."/>
        </authorList>
    </citation>
    <scope>NUCLEOTIDE SEQUENCE [LARGE SCALE GENOMIC DNA]</scope>
    <source>
        <strain evidence="11">STM 196</strain>
    </source>
</reference>
<accession>A0A2P7BUP7</accession>
<evidence type="ECO:0000256" key="3">
    <source>
        <dbReference type="ARBA" id="ARBA00022490"/>
    </source>
</evidence>
<dbReference type="InterPro" id="IPR003593">
    <property type="entry name" value="AAA+_ATPase"/>
</dbReference>